<reference evidence="1" key="1">
    <citation type="journal article" date="2014" name="Front. Microbiol.">
        <title>High frequency of phylogenetically diverse reductive dehalogenase-homologous genes in deep subseafloor sedimentary metagenomes.</title>
        <authorList>
            <person name="Kawai M."/>
            <person name="Futagami T."/>
            <person name="Toyoda A."/>
            <person name="Takaki Y."/>
            <person name="Nishi S."/>
            <person name="Hori S."/>
            <person name="Arai W."/>
            <person name="Tsubouchi T."/>
            <person name="Morono Y."/>
            <person name="Uchiyama I."/>
            <person name="Ito T."/>
            <person name="Fujiyama A."/>
            <person name="Inagaki F."/>
            <person name="Takami H."/>
        </authorList>
    </citation>
    <scope>NUCLEOTIDE SEQUENCE</scope>
    <source>
        <strain evidence="1">Expedition CK06-06</strain>
    </source>
</reference>
<accession>X1RZB7</accession>
<evidence type="ECO:0000313" key="1">
    <source>
        <dbReference type="EMBL" id="GAI85963.1"/>
    </source>
</evidence>
<feature type="non-terminal residue" evidence="1">
    <location>
        <position position="89"/>
    </location>
</feature>
<dbReference type="AlphaFoldDB" id="X1RZB7"/>
<protein>
    <submittedName>
        <fullName evidence="1">Uncharacterized protein</fullName>
    </submittedName>
</protein>
<organism evidence="1">
    <name type="scientific">marine sediment metagenome</name>
    <dbReference type="NCBI Taxonomy" id="412755"/>
    <lineage>
        <taxon>unclassified sequences</taxon>
        <taxon>metagenomes</taxon>
        <taxon>ecological metagenomes</taxon>
    </lineage>
</organism>
<gene>
    <name evidence="1" type="ORF">S12H4_12715</name>
</gene>
<name>X1RZB7_9ZZZZ</name>
<comment type="caution">
    <text evidence="1">The sequence shown here is derived from an EMBL/GenBank/DDBJ whole genome shotgun (WGS) entry which is preliminary data.</text>
</comment>
<proteinExistence type="predicted"/>
<dbReference type="EMBL" id="BARW01006074">
    <property type="protein sequence ID" value="GAI85963.1"/>
    <property type="molecule type" value="Genomic_DNA"/>
</dbReference>
<sequence>MRLHVLRYLTTLEKYGKPELAGILGKEGYGGDLAKTLESSLHLNQFVGKQISSWDPSGLSDFQKQEMLGKLTSAPPEADAYSWDLPGLQ</sequence>